<keyword evidence="3" id="KW-0862">Zinc</keyword>
<dbReference type="PANTHER" id="PTHR33337">
    <property type="entry name" value="GFA DOMAIN-CONTAINING PROTEIN"/>
    <property type="match status" value="1"/>
</dbReference>
<comment type="caution">
    <text evidence="7">The sequence shown here is derived from an EMBL/GenBank/DDBJ whole genome shotgun (WGS) entry which is preliminary data.</text>
</comment>
<dbReference type="Proteomes" id="UP000219182">
    <property type="component" value="Unassembled WGS sequence"/>
</dbReference>
<reference evidence="7 8" key="1">
    <citation type="submission" date="2017-09" db="EMBL/GenBank/DDBJ databases">
        <title>Mesorhizobum sanjuanii sp. nov. isolated from nodules of Lotus tenuis in saline-alkaline lowlands of Flooding Pampa.</title>
        <authorList>
            <person name="Sannazzaro A.I."/>
            <person name="Torres Tejerizo G.A."/>
            <person name="Fontana F."/>
            <person name="Cumpa Velazquez L.M."/>
            <person name="Hansen L."/>
            <person name="Pistorio M."/>
            <person name="Estrella M.J."/>
        </authorList>
    </citation>
    <scope>NUCLEOTIDE SEQUENCE [LARGE SCALE GENOMIC DNA]</scope>
    <source>
        <strain evidence="7 8">BSA136</strain>
    </source>
</reference>
<keyword evidence="4" id="KW-0456">Lyase</keyword>
<sequence>MTAPHAGGCRCGAVRFEASAEPHHISYCHCGDCRRASGAPVSAFVGFMTGQVAFTGKALKMFENGPVTRSFCGICGSPIAYVDERLEDHIYFMLGAMDMPAYFKPTHHAHVREQLPYLHMPDDLPRHLKTSVPRPANLQSPDGQRPSDGTLS</sequence>
<evidence type="ECO:0000256" key="2">
    <source>
        <dbReference type="ARBA" id="ARBA00022723"/>
    </source>
</evidence>
<dbReference type="GO" id="GO:0016846">
    <property type="term" value="F:carbon-sulfur lyase activity"/>
    <property type="evidence" value="ECO:0007669"/>
    <property type="project" value="InterPro"/>
</dbReference>
<dbReference type="PROSITE" id="PS51891">
    <property type="entry name" value="CENP_V_GFA"/>
    <property type="match status" value="1"/>
</dbReference>
<feature type="domain" description="CENP-V/GFA" evidence="6">
    <location>
        <begin position="5"/>
        <end position="103"/>
    </location>
</feature>
<keyword evidence="8" id="KW-1185">Reference proteome</keyword>
<dbReference type="SUPFAM" id="SSF51316">
    <property type="entry name" value="Mss4-like"/>
    <property type="match status" value="1"/>
</dbReference>
<evidence type="ECO:0000256" key="4">
    <source>
        <dbReference type="ARBA" id="ARBA00023239"/>
    </source>
</evidence>
<dbReference type="InterPro" id="IPR006913">
    <property type="entry name" value="CENP-V/GFA"/>
</dbReference>
<evidence type="ECO:0000313" key="7">
    <source>
        <dbReference type="EMBL" id="PDQ21362.1"/>
    </source>
</evidence>
<feature type="region of interest" description="Disordered" evidence="5">
    <location>
        <begin position="126"/>
        <end position="152"/>
    </location>
</feature>
<protein>
    <submittedName>
        <fullName evidence="7">Aldehyde-activating protein</fullName>
    </submittedName>
</protein>
<organism evidence="7 8">
    <name type="scientific">Mesorhizobium sanjuanii</name>
    <dbReference type="NCBI Taxonomy" id="2037900"/>
    <lineage>
        <taxon>Bacteria</taxon>
        <taxon>Pseudomonadati</taxon>
        <taxon>Pseudomonadota</taxon>
        <taxon>Alphaproteobacteria</taxon>
        <taxon>Hyphomicrobiales</taxon>
        <taxon>Phyllobacteriaceae</taxon>
        <taxon>Mesorhizobium</taxon>
    </lineage>
</organism>
<accession>A0A2A6FHX4</accession>
<keyword evidence="2" id="KW-0479">Metal-binding</keyword>
<evidence type="ECO:0000256" key="5">
    <source>
        <dbReference type="SAM" id="MobiDB-lite"/>
    </source>
</evidence>
<dbReference type="RefSeq" id="WP_097573026.1">
    <property type="nucleotide sequence ID" value="NZ_NWQG01000047.1"/>
</dbReference>
<dbReference type="InterPro" id="IPR011057">
    <property type="entry name" value="Mss4-like_sf"/>
</dbReference>
<name>A0A2A6FHX4_9HYPH</name>
<dbReference type="GO" id="GO:0046872">
    <property type="term" value="F:metal ion binding"/>
    <property type="evidence" value="ECO:0007669"/>
    <property type="project" value="UniProtKB-KW"/>
</dbReference>
<dbReference type="PANTHER" id="PTHR33337:SF40">
    <property type="entry name" value="CENP-V_GFA DOMAIN-CONTAINING PROTEIN-RELATED"/>
    <property type="match status" value="1"/>
</dbReference>
<feature type="compositionally biased region" description="Polar residues" evidence="5">
    <location>
        <begin position="137"/>
        <end position="152"/>
    </location>
</feature>
<evidence type="ECO:0000256" key="3">
    <source>
        <dbReference type="ARBA" id="ARBA00022833"/>
    </source>
</evidence>
<dbReference type="Gene3D" id="3.90.1590.10">
    <property type="entry name" value="glutathione-dependent formaldehyde- activating enzyme (gfa)"/>
    <property type="match status" value="1"/>
</dbReference>
<evidence type="ECO:0000313" key="8">
    <source>
        <dbReference type="Proteomes" id="UP000219182"/>
    </source>
</evidence>
<comment type="similarity">
    <text evidence="1">Belongs to the Gfa family.</text>
</comment>
<proteinExistence type="inferred from homology"/>
<dbReference type="Pfam" id="PF04828">
    <property type="entry name" value="GFA"/>
    <property type="match status" value="1"/>
</dbReference>
<evidence type="ECO:0000259" key="6">
    <source>
        <dbReference type="PROSITE" id="PS51891"/>
    </source>
</evidence>
<evidence type="ECO:0000256" key="1">
    <source>
        <dbReference type="ARBA" id="ARBA00005495"/>
    </source>
</evidence>
<dbReference type="EMBL" id="NWQG01000047">
    <property type="protein sequence ID" value="PDQ21362.1"/>
    <property type="molecule type" value="Genomic_DNA"/>
</dbReference>
<gene>
    <name evidence="7" type="ORF">CN311_09290</name>
</gene>
<dbReference type="AlphaFoldDB" id="A0A2A6FHX4"/>